<keyword evidence="3" id="KW-1185">Reference proteome</keyword>
<evidence type="ECO:0008006" key="4">
    <source>
        <dbReference type="Google" id="ProtNLM"/>
    </source>
</evidence>
<proteinExistence type="predicted"/>
<feature type="transmembrane region" description="Helical" evidence="1">
    <location>
        <begin position="20"/>
        <end position="38"/>
    </location>
</feature>
<keyword evidence="1" id="KW-0472">Membrane</keyword>
<keyword evidence="1" id="KW-1133">Transmembrane helix</keyword>
<evidence type="ECO:0000313" key="2">
    <source>
        <dbReference type="EMBL" id="SFF46579.1"/>
    </source>
</evidence>
<dbReference type="OrthoDB" id="5146801at2"/>
<reference evidence="3" key="1">
    <citation type="submission" date="2016-10" db="EMBL/GenBank/DDBJ databases">
        <authorList>
            <person name="Varghese N."/>
            <person name="Submissions S."/>
        </authorList>
    </citation>
    <scope>NUCLEOTIDE SEQUENCE [LARGE SCALE GENOMIC DNA]</scope>
    <source>
        <strain evidence="3">CGMCC 4.3510</strain>
    </source>
</reference>
<evidence type="ECO:0000313" key="3">
    <source>
        <dbReference type="Proteomes" id="UP000199323"/>
    </source>
</evidence>
<dbReference type="EMBL" id="FONG01000015">
    <property type="protein sequence ID" value="SFF46579.1"/>
    <property type="molecule type" value="Genomic_DNA"/>
</dbReference>
<dbReference type="Pfam" id="PF14030">
    <property type="entry name" value="DUF4245"/>
    <property type="match status" value="1"/>
</dbReference>
<keyword evidence="1" id="KW-0812">Transmembrane</keyword>
<accession>A0A1I2IWK9</accession>
<dbReference type="Proteomes" id="UP000199323">
    <property type="component" value="Unassembled WGS sequence"/>
</dbReference>
<gene>
    <name evidence="2" type="ORF">SAMN05216251_11544</name>
</gene>
<protein>
    <recommendedName>
        <fullName evidence="4">DUF4245 domain-containing protein</fullName>
    </recommendedName>
</protein>
<dbReference type="AlphaFoldDB" id="A0A1I2IWK9"/>
<name>A0A1I2IWK9_9ACTN</name>
<dbReference type="InterPro" id="IPR025339">
    <property type="entry name" value="DUF4245"/>
</dbReference>
<evidence type="ECO:0000256" key="1">
    <source>
        <dbReference type="SAM" id="Phobius"/>
    </source>
</evidence>
<dbReference type="STRING" id="380248.SAMN05216251_11544"/>
<sequence length="185" mass="19801">MGDDGCVAADKRGNKTLRDLVLSMVAIGAVVAVIYVFIPHDSKADPTKPVTFNVELGQARRDAPYKVAGPEGLPATWRATSVTYNAADPKNVTWHIGFVDPQDQYVAVEQSNAAADPYIKDVTFGAHRDGTRTVTAGGLVWDRYTGKKYNALIRKEQGVTTVVLGTGQDGELTAMAAALKERGGH</sequence>
<organism evidence="2 3">
    <name type="scientific">Actinacidiphila alni</name>
    <dbReference type="NCBI Taxonomy" id="380248"/>
    <lineage>
        <taxon>Bacteria</taxon>
        <taxon>Bacillati</taxon>
        <taxon>Actinomycetota</taxon>
        <taxon>Actinomycetes</taxon>
        <taxon>Kitasatosporales</taxon>
        <taxon>Streptomycetaceae</taxon>
        <taxon>Actinacidiphila</taxon>
    </lineage>
</organism>